<gene>
    <name evidence="1" type="ORF">DM39_4767</name>
</gene>
<reference evidence="1 2" key="1">
    <citation type="submission" date="2014-05" db="EMBL/GenBank/DDBJ databases">
        <authorList>
            <person name="Bishop-Lilly K.A."/>
            <person name="Broomall S.M."/>
            <person name="Chain P.S."/>
            <person name="Chertkov O."/>
            <person name="Coyne S.R."/>
            <person name="Daligault H.E."/>
            <person name="Davenport K.W."/>
            <person name="Erkkila T."/>
            <person name="Frey K.G."/>
            <person name="Gibbons H.S."/>
            <person name="Gu W."/>
            <person name="Jaissle J."/>
            <person name="Johnson S.L."/>
            <person name="Koroleva G.I."/>
            <person name="Ladner J.T."/>
            <person name="Lo C.-C."/>
            <person name="Minogue T.D."/>
            <person name="Munk C."/>
            <person name="Palacios G.F."/>
            <person name="Redden C.L."/>
            <person name="Rosenzweig C.N."/>
            <person name="Scholz M.B."/>
            <person name="Teshima H."/>
            <person name="Xu Y."/>
        </authorList>
    </citation>
    <scope>NUCLEOTIDE SEQUENCE [LARGE SCALE GENOMIC DNA]</scope>
    <source>
        <strain evidence="1 2">DDS 22E-1</strain>
    </source>
</reference>
<name>A0AAN0RWL1_9BURK</name>
<dbReference type="Proteomes" id="UP000029413">
    <property type="component" value="Chromosome 2"/>
</dbReference>
<dbReference type="AlphaFoldDB" id="A0AAN0RWL1"/>
<accession>A0AAN0RWL1</accession>
<evidence type="ECO:0000313" key="1">
    <source>
        <dbReference type="EMBL" id="AIO35068.1"/>
    </source>
</evidence>
<evidence type="ECO:0000313" key="2">
    <source>
        <dbReference type="Proteomes" id="UP000029413"/>
    </source>
</evidence>
<dbReference type="KEGG" id="bcen:DM39_4767"/>
<keyword evidence="2" id="KW-1185">Reference proteome</keyword>
<organism evidence="1 2">
    <name type="scientific">Burkholderia cenocepacia</name>
    <dbReference type="NCBI Taxonomy" id="95486"/>
    <lineage>
        <taxon>Bacteria</taxon>
        <taxon>Pseudomonadati</taxon>
        <taxon>Pseudomonadota</taxon>
        <taxon>Betaproteobacteria</taxon>
        <taxon>Burkholderiales</taxon>
        <taxon>Burkholderiaceae</taxon>
        <taxon>Burkholderia</taxon>
        <taxon>Burkholderia cepacia complex</taxon>
    </lineage>
</organism>
<sequence>MAVSRDAQRCGLTRVSGCPMYRRQARAAIRVRRGLFWVKRGKTVRHMEKVFALLLDFATLPEKSRRDFLARINEFLIMSPLQKRQAIDEWKLVAENRRDERGDDSDER</sequence>
<proteinExistence type="predicted"/>
<dbReference type="EMBL" id="CP007784">
    <property type="protein sequence ID" value="AIO35068.1"/>
    <property type="molecule type" value="Genomic_DNA"/>
</dbReference>
<protein>
    <submittedName>
        <fullName evidence="1">Uncharacterized protein</fullName>
    </submittedName>
</protein>